<feature type="domain" description="FAS1" evidence="1">
    <location>
        <begin position="30"/>
        <end position="186"/>
    </location>
</feature>
<dbReference type="Pfam" id="PF02469">
    <property type="entry name" value="Fasciclin"/>
    <property type="match status" value="2"/>
</dbReference>
<gene>
    <name evidence="2" type="ORF">H9X54_006115</name>
</gene>
<dbReference type="Proteomes" id="UP000759529">
    <property type="component" value="Unassembled WGS sequence"/>
</dbReference>
<feature type="domain" description="FAS1" evidence="1">
    <location>
        <begin position="188"/>
        <end position="326"/>
    </location>
</feature>
<keyword evidence="3" id="KW-1185">Reference proteome</keyword>
<dbReference type="PROSITE" id="PS51257">
    <property type="entry name" value="PROKAR_LIPOPROTEIN"/>
    <property type="match status" value="1"/>
</dbReference>
<protein>
    <submittedName>
        <fullName evidence="2">Fasciclin domain-containing protein</fullName>
    </submittedName>
</protein>
<accession>A0ABS2CV96</accession>
<dbReference type="InterPro" id="IPR050904">
    <property type="entry name" value="Adhesion/Biosynth-related"/>
</dbReference>
<organism evidence="2 3">
    <name type="scientific">Flavobacterium macrobrachii</name>
    <dbReference type="NCBI Taxonomy" id="591204"/>
    <lineage>
        <taxon>Bacteria</taxon>
        <taxon>Pseudomonadati</taxon>
        <taxon>Bacteroidota</taxon>
        <taxon>Flavobacteriia</taxon>
        <taxon>Flavobacteriales</taxon>
        <taxon>Flavobacteriaceae</taxon>
        <taxon>Flavobacterium</taxon>
    </lineage>
</organism>
<name>A0ABS2CV96_9FLAO</name>
<comment type="caution">
    <text evidence="2">The sequence shown here is derived from an EMBL/GenBank/DDBJ whole genome shotgun (WGS) entry which is preliminary data.</text>
</comment>
<dbReference type="PROSITE" id="PS50213">
    <property type="entry name" value="FAS1"/>
    <property type="match status" value="2"/>
</dbReference>
<sequence length="331" mass="34718">MKNLIKKMAIATIALTMFSCSDDDNNSNQPQTIADIAIAGADFSTLERALVRTNLVGTLDGTGSFTVFAPTNDAFNRFFTSISTPSNAITVENVPVETLRGILLNHVINEEITSANIPASVYKNTLSPFSSATGAPTISMFIQKEGGVVTLNGGLGTTELPRKGAVVTTADVDASNGVIHVVNRVIQIPNIVDHAIANPNFSTLTSLLVARGLVPTLQQTNTQQNTLAPFTVFAPVNTAFSPAVLGIYNGLANDDLRTQVLTYHVVSGLNVRANAIPSGNIPTVQGQGFTITGTAINDAGSDVNKNIILTDVQCSNGVVHAIDGVLLPSFN</sequence>
<evidence type="ECO:0000313" key="3">
    <source>
        <dbReference type="Proteomes" id="UP000759529"/>
    </source>
</evidence>
<dbReference type="PANTHER" id="PTHR10900">
    <property type="entry name" value="PERIOSTIN-RELATED"/>
    <property type="match status" value="1"/>
</dbReference>
<dbReference type="PANTHER" id="PTHR10900:SF77">
    <property type="entry name" value="FI19380P1"/>
    <property type="match status" value="1"/>
</dbReference>
<dbReference type="Gene3D" id="2.30.180.10">
    <property type="entry name" value="FAS1 domain"/>
    <property type="match status" value="2"/>
</dbReference>
<proteinExistence type="predicted"/>
<evidence type="ECO:0000313" key="2">
    <source>
        <dbReference type="EMBL" id="MBM6498877.1"/>
    </source>
</evidence>
<dbReference type="SMART" id="SM00554">
    <property type="entry name" value="FAS1"/>
    <property type="match status" value="2"/>
</dbReference>
<dbReference type="InterPro" id="IPR036378">
    <property type="entry name" value="FAS1_dom_sf"/>
</dbReference>
<reference evidence="2 3" key="1">
    <citation type="submission" date="2021-02" db="EMBL/GenBank/DDBJ databases">
        <authorList>
            <person name="Jung H.S."/>
            <person name="Chun B.H."/>
            <person name="Jeon C.O."/>
        </authorList>
    </citation>
    <scope>NUCLEOTIDE SEQUENCE [LARGE SCALE GENOMIC DNA]</scope>
    <source>
        <strain evidence="2 3">LMG 25203</strain>
    </source>
</reference>
<dbReference type="EMBL" id="JACSOD020000458">
    <property type="protein sequence ID" value="MBM6498877.1"/>
    <property type="molecule type" value="Genomic_DNA"/>
</dbReference>
<dbReference type="SUPFAM" id="SSF82153">
    <property type="entry name" value="FAS1 domain"/>
    <property type="match status" value="2"/>
</dbReference>
<dbReference type="InterPro" id="IPR000782">
    <property type="entry name" value="FAS1_domain"/>
</dbReference>
<dbReference type="RefSeq" id="WP_187658096.1">
    <property type="nucleotide sequence ID" value="NZ_JACSOD020000458.1"/>
</dbReference>
<evidence type="ECO:0000259" key="1">
    <source>
        <dbReference type="PROSITE" id="PS50213"/>
    </source>
</evidence>